<protein>
    <submittedName>
        <fullName evidence="2">TM0106 family RecB-like putative nuclease</fullName>
    </submittedName>
</protein>
<dbReference type="EMBL" id="CP045725">
    <property type="protein sequence ID" value="QGF22803.1"/>
    <property type="molecule type" value="Genomic_DNA"/>
</dbReference>
<dbReference type="KEGG" id="rain:Rai3103_02960"/>
<dbReference type="Pfam" id="PF13482">
    <property type="entry name" value="RNase_H_2"/>
    <property type="match status" value="1"/>
</dbReference>
<evidence type="ECO:0000313" key="2">
    <source>
        <dbReference type="EMBL" id="QGF22803.1"/>
    </source>
</evidence>
<dbReference type="InterPro" id="IPR012337">
    <property type="entry name" value="RNaseH-like_sf"/>
</dbReference>
<name>A0A5Q2FCI9_9ACTN</name>
<feature type="domain" description="YprB ribonuclease H-like" evidence="1">
    <location>
        <begin position="393"/>
        <end position="573"/>
    </location>
</feature>
<reference evidence="2 3" key="1">
    <citation type="submission" date="2019-10" db="EMBL/GenBank/DDBJ databases">
        <title>Genomic analysis of Raineyella sp. CBA3103.</title>
        <authorList>
            <person name="Roh S.W."/>
        </authorList>
    </citation>
    <scope>NUCLEOTIDE SEQUENCE [LARGE SCALE GENOMIC DNA]</scope>
    <source>
        <strain evidence="2 3">CBA3103</strain>
    </source>
</reference>
<dbReference type="InterPro" id="IPR019993">
    <property type="entry name" value="RecB_nuclease_TM0106_put"/>
</dbReference>
<dbReference type="NCBIfam" id="TIGR03491">
    <property type="entry name" value="TM0106 family RecB-like putative nuclease"/>
    <property type="match status" value="1"/>
</dbReference>
<dbReference type="Proteomes" id="UP000386847">
    <property type="component" value="Chromosome"/>
</dbReference>
<dbReference type="SUPFAM" id="SSF53098">
    <property type="entry name" value="Ribonuclease H-like"/>
    <property type="match status" value="1"/>
</dbReference>
<accession>A0A5Q2FCI9</accession>
<dbReference type="AlphaFoldDB" id="A0A5Q2FCI9"/>
<keyword evidence="3" id="KW-1185">Reference proteome</keyword>
<evidence type="ECO:0000313" key="3">
    <source>
        <dbReference type="Proteomes" id="UP000386847"/>
    </source>
</evidence>
<evidence type="ECO:0000259" key="1">
    <source>
        <dbReference type="Pfam" id="PF13482"/>
    </source>
</evidence>
<dbReference type="RefSeq" id="WP_153571330.1">
    <property type="nucleotide sequence ID" value="NZ_CP045725.1"/>
</dbReference>
<organism evidence="2 3">
    <name type="scientific">Raineyella fluvialis</name>
    <dbReference type="NCBI Taxonomy" id="2662261"/>
    <lineage>
        <taxon>Bacteria</taxon>
        <taxon>Bacillati</taxon>
        <taxon>Actinomycetota</taxon>
        <taxon>Actinomycetes</taxon>
        <taxon>Propionibacteriales</taxon>
        <taxon>Propionibacteriaceae</taxon>
        <taxon>Raineyella</taxon>
    </lineage>
</organism>
<proteinExistence type="predicted"/>
<sequence>MAGLVLDAYAARSCAVKTHNLFDPRVKPATAAVDPSVEETFDAGPSHADRVVAAILAGARAIGGPRVVDLRDSVQAPWDQQEAECRAAMLAGADVIIHGILPLDLAGHRVGRADLWVRGADTADGRPGYHPVAIKAHKVQELRRSGRDNTFTVPVSALEAPSPLRSWPADSRAIRVNSREGDLLQVAHYWRLLESAGFAASGRRLAGIIGTDDLPGHGVGITWVDLDEPMIRTFSRHAPEGWARRSVLERYDHEHGFRVRVAQVALAQGQPDPPDPLVLPIVNKECPRCDWWETCRPQLDDHDLSLKIDKSPLDIREISVLRRLGINTIDDLAAVDLDALLPHYLPEVQHRPGAERRLDLAAHRARLMAAGKTLERITTGPITVPRADLEIDLDIENAEDDRVYLWGFLVTDTATGERYYRHFSSFTDLDDDAEDRLASEAMAWLLGLAEGPRTVLVYHYSAYEVTRLGRLAERSGDDALARAREFAQDHFVDLFTIVREHWFGTQGLGLKVVAHEGPGFSWRDDDPGGLNSQAWFDEAVHADDEDDRDASRSRVLEYNEDDVRATAALRDWLATDPAPTD</sequence>
<gene>
    <name evidence="2" type="ORF">Rai3103_02960</name>
</gene>
<dbReference type="InterPro" id="IPR038720">
    <property type="entry name" value="YprB_RNase_H-like_dom"/>
</dbReference>